<dbReference type="InterPro" id="IPR012677">
    <property type="entry name" value="Nucleotide-bd_a/b_plait_sf"/>
</dbReference>
<evidence type="ECO:0000259" key="4">
    <source>
        <dbReference type="PROSITE" id="PS50102"/>
    </source>
</evidence>
<organism evidence="5 6">
    <name type="scientific">Thelephora terrestris</name>
    <dbReference type="NCBI Taxonomy" id="56493"/>
    <lineage>
        <taxon>Eukaryota</taxon>
        <taxon>Fungi</taxon>
        <taxon>Dikarya</taxon>
        <taxon>Basidiomycota</taxon>
        <taxon>Agaricomycotina</taxon>
        <taxon>Agaricomycetes</taxon>
        <taxon>Thelephorales</taxon>
        <taxon>Thelephoraceae</taxon>
        <taxon>Thelephora</taxon>
    </lineage>
</organism>
<dbReference type="PROSITE" id="PS50102">
    <property type="entry name" value="RRM"/>
    <property type="match status" value="1"/>
</dbReference>
<evidence type="ECO:0000256" key="2">
    <source>
        <dbReference type="SAM" id="MobiDB-lite"/>
    </source>
</evidence>
<evidence type="ECO:0000256" key="3">
    <source>
        <dbReference type="SAM" id="SignalP"/>
    </source>
</evidence>
<feature type="region of interest" description="Disordered" evidence="2">
    <location>
        <begin position="203"/>
        <end position="247"/>
    </location>
</feature>
<reference evidence="5" key="1">
    <citation type="journal article" date="2020" name="Nat. Commun.">
        <title>Large-scale genome sequencing of mycorrhizal fungi provides insights into the early evolution of symbiotic traits.</title>
        <authorList>
            <person name="Miyauchi S."/>
            <person name="Kiss E."/>
            <person name="Kuo A."/>
            <person name="Drula E."/>
            <person name="Kohler A."/>
            <person name="Sanchez-Garcia M."/>
            <person name="Morin E."/>
            <person name="Andreopoulos B."/>
            <person name="Barry K.W."/>
            <person name="Bonito G."/>
            <person name="Buee M."/>
            <person name="Carver A."/>
            <person name="Chen C."/>
            <person name="Cichocki N."/>
            <person name="Clum A."/>
            <person name="Culley D."/>
            <person name="Crous P.W."/>
            <person name="Fauchery L."/>
            <person name="Girlanda M."/>
            <person name="Hayes R.D."/>
            <person name="Keri Z."/>
            <person name="LaButti K."/>
            <person name="Lipzen A."/>
            <person name="Lombard V."/>
            <person name="Magnuson J."/>
            <person name="Maillard F."/>
            <person name="Murat C."/>
            <person name="Nolan M."/>
            <person name="Ohm R.A."/>
            <person name="Pangilinan J."/>
            <person name="Pereira M.F."/>
            <person name="Perotto S."/>
            <person name="Peter M."/>
            <person name="Pfister S."/>
            <person name="Riley R."/>
            <person name="Sitrit Y."/>
            <person name="Stielow J.B."/>
            <person name="Szollosi G."/>
            <person name="Zifcakova L."/>
            <person name="Stursova M."/>
            <person name="Spatafora J.W."/>
            <person name="Tedersoo L."/>
            <person name="Vaario L.M."/>
            <person name="Yamada A."/>
            <person name="Yan M."/>
            <person name="Wang P."/>
            <person name="Xu J."/>
            <person name="Bruns T."/>
            <person name="Baldrian P."/>
            <person name="Vilgalys R."/>
            <person name="Dunand C."/>
            <person name="Henrissat B."/>
            <person name="Grigoriev I.V."/>
            <person name="Hibbett D."/>
            <person name="Nagy L.G."/>
            <person name="Martin F.M."/>
        </authorList>
    </citation>
    <scope>NUCLEOTIDE SEQUENCE</scope>
    <source>
        <strain evidence="5">UH-Tt-Lm1</strain>
    </source>
</reference>
<feature type="signal peptide" evidence="3">
    <location>
        <begin position="1"/>
        <end position="20"/>
    </location>
</feature>
<protein>
    <recommendedName>
        <fullName evidence="4">RRM domain-containing protein</fullName>
    </recommendedName>
</protein>
<accession>A0A9P6HGH6</accession>
<keyword evidence="1" id="KW-0694">RNA-binding</keyword>
<proteinExistence type="predicted"/>
<dbReference type="Gene3D" id="3.30.70.330">
    <property type="match status" value="1"/>
</dbReference>
<gene>
    <name evidence="5" type="ORF">BJ322DRAFT_776607</name>
</gene>
<evidence type="ECO:0000256" key="1">
    <source>
        <dbReference type="PROSITE-ProRule" id="PRU00176"/>
    </source>
</evidence>
<dbReference type="OrthoDB" id="10522290at2759"/>
<feature type="region of interest" description="Disordered" evidence="2">
    <location>
        <begin position="259"/>
        <end position="301"/>
    </location>
</feature>
<dbReference type="InterPro" id="IPR035979">
    <property type="entry name" value="RBD_domain_sf"/>
</dbReference>
<reference evidence="5" key="2">
    <citation type="submission" date="2020-11" db="EMBL/GenBank/DDBJ databases">
        <authorList>
            <consortium name="DOE Joint Genome Institute"/>
            <person name="Kuo A."/>
            <person name="Miyauchi S."/>
            <person name="Kiss E."/>
            <person name="Drula E."/>
            <person name="Kohler A."/>
            <person name="Sanchez-Garcia M."/>
            <person name="Andreopoulos B."/>
            <person name="Barry K.W."/>
            <person name="Bonito G."/>
            <person name="Buee M."/>
            <person name="Carver A."/>
            <person name="Chen C."/>
            <person name="Cichocki N."/>
            <person name="Clum A."/>
            <person name="Culley D."/>
            <person name="Crous P.W."/>
            <person name="Fauchery L."/>
            <person name="Girlanda M."/>
            <person name="Hayes R."/>
            <person name="Keri Z."/>
            <person name="Labutti K."/>
            <person name="Lipzen A."/>
            <person name="Lombard V."/>
            <person name="Magnuson J."/>
            <person name="Maillard F."/>
            <person name="Morin E."/>
            <person name="Murat C."/>
            <person name="Nolan M."/>
            <person name="Ohm R."/>
            <person name="Pangilinan J."/>
            <person name="Pereira M."/>
            <person name="Perotto S."/>
            <person name="Peter M."/>
            <person name="Riley R."/>
            <person name="Sitrit Y."/>
            <person name="Stielow B."/>
            <person name="Szollosi G."/>
            <person name="Zifcakova L."/>
            <person name="Stursova M."/>
            <person name="Spatafora J.W."/>
            <person name="Tedersoo L."/>
            <person name="Vaario L.-M."/>
            <person name="Yamada A."/>
            <person name="Yan M."/>
            <person name="Wang P."/>
            <person name="Xu J."/>
            <person name="Bruns T."/>
            <person name="Baldrian P."/>
            <person name="Vilgalys R."/>
            <person name="Henrissat B."/>
            <person name="Grigoriev I.V."/>
            <person name="Hibbett D."/>
            <person name="Nagy L.G."/>
            <person name="Martin F.M."/>
        </authorList>
    </citation>
    <scope>NUCLEOTIDE SEQUENCE</scope>
    <source>
        <strain evidence="5">UH-Tt-Lm1</strain>
    </source>
</reference>
<keyword evidence="3" id="KW-0732">Signal</keyword>
<feature type="compositionally biased region" description="Polar residues" evidence="2">
    <location>
        <begin position="261"/>
        <end position="274"/>
    </location>
</feature>
<feature type="chain" id="PRO_5040297652" description="RRM domain-containing protein" evidence="3">
    <location>
        <begin position="21"/>
        <end position="551"/>
    </location>
</feature>
<dbReference type="GO" id="GO:0003723">
    <property type="term" value="F:RNA binding"/>
    <property type="evidence" value="ECO:0007669"/>
    <property type="project" value="UniProtKB-UniRule"/>
</dbReference>
<dbReference type="CDD" id="cd00590">
    <property type="entry name" value="RRM_SF"/>
    <property type="match status" value="1"/>
</dbReference>
<evidence type="ECO:0000313" key="5">
    <source>
        <dbReference type="EMBL" id="KAF9786270.1"/>
    </source>
</evidence>
<comment type="caution">
    <text evidence="5">The sequence shown here is derived from an EMBL/GenBank/DDBJ whole genome shotgun (WGS) entry which is preliminary data.</text>
</comment>
<dbReference type="InterPro" id="IPR000504">
    <property type="entry name" value="RRM_dom"/>
</dbReference>
<evidence type="ECO:0000313" key="6">
    <source>
        <dbReference type="Proteomes" id="UP000736335"/>
    </source>
</evidence>
<feature type="compositionally biased region" description="Low complexity" evidence="2">
    <location>
        <begin position="223"/>
        <end position="242"/>
    </location>
</feature>
<sequence>MNIFNVFTAFMVVLIQLLKTNDHFALAPLLDAPEFDTTYSVCYLLVAPPVILTIDPSPPVLALPFDLNLAPLPPHTFKGATSAAYAYGENKFPVDWMSHFSVVILSLLLVHEAVSCFVIYTITRFYDDASSAAQRCPRSCPVSPSPVSSPSHPPSVTFWLSAAGLSPEFEVIFPTIEIPPTPPCDYSDRVILSSRSICAAPTSQPLDTATRLPTPAPADIPHTRSTSSRPSFHSSSQPASSTKIPRFAPTSVWKKTIGDLVTSNGGKKNVTRSPPSQPPAATPVDIPAPVSTLSTTSVEHDTPKTIKRLDWSEDVDQTIFASEKSADATTSVNDSEPALKPTRPQVFEECNCPLENPRFEPDNWNKFKIPTSCHSGRPPNHFFAPRETDSSNPSTRLVVDNVSPFRHHSTGPNVAYANKDVEGLFYPAGAKNVRCFDGRVVGGVVRYNTSYAVVDFETAEDAMAALKTFQGRKAYPGSYHLRLKFADVNDQTFGRRMAVSMGPTERSEEERKGLAELLEDLDTVDVDLTKVAMPRRPGFLLPARPVFSPRP</sequence>
<feature type="domain" description="RRM" evidence="4">
    <location>
        <begin position="395"/>
        <end position="488"/>
    </location>
</feature>
<dbReference type="Proteomes" id="UP000736335">
    <property type="component" value="Unassembled WGS sequence"/>
</dbReference>
<keyword evidence="6" id="KW-1185">Reference proteome</keyword>
<dbReference type="AlphaFoldDB" id="A0A9P6HGH6"/>
<dbReference type="SUPFAM" id="SSF54928">
    <property type="entry name" value="RNA-binding domain, RBD"/>
    <property type="match status" value="1"/>
</dbReference>
<name>A0A9P6HGH6_9AGAM</name>
<dbReference type="EMBL" id="WIUZ02000006">
    <property type="protein sequence ID" value="KAF9786270.1"/>
    <property type="molecule type" value="Genomic_DNA"/>
</dbReference>